<feature type="transmembrane region" description="Helical" evidence="1">
    <location>
        <begin position="42"/>
        <end position="63"/>
    </location>
</feature>
<gene>
    <name evidence="2" type="ORF">H9Q19_00755</name>
</gene>
<dbReference type="GeneID" id="301704117"/>
<accession>A0ABX8CJ74</accession>
<organism evidence="2 3">
    <name type="scientific">Chlamydia crocodili</name>
    <dbReference type="NCBI Taxonomy" id="2766982"/>
    <lineage>
        <taxon>Bacteria</taxon>
        <taxon>Pseudomonadati</taxon>
        <taxon>Chlamydiota</taxon>
        <taxon>Chlamydiia</taxon>
        <taxon>Chlamydiales</taxon>
        <taxon>Chlamydiaceae</taxon>
        <taxon>Chlamydia/Chlamydophila group</taxon>
        <taxon>Chlamydia</taxon>
    </lineage>
</organism>
<sequence>MTIEERSVYSIIGNQTKIDIFHFDLQRFYLQRNLLMFPKKTAYLASVVIGIGIVACTAAAMFYPTLPCLIISITTIIVLLSVVITFGIILHMWKSLPSYLEKFDELIYKKVQLERKHNKQALDHDDLKRNYQLFSLGYYPAQDQLNDQLKQNQKSIKIIKLLIETRKEDAKKPQEEIEFLLKKKGLSFEKNQNL</sequence>
<evidence type="ECO:0000313" key="3">
    <source>
        <dbReference type="Proteomes" id="UP000680625"/>
    </source>
</evidence>
<name>A0ABX8CJ74_9CHLA</name>
<keyword evidence="1" id="KW-0812">Transmembrane</keyword>
<dbReference type="Proteomes" id="UP000680625">
    <property type="component" value="Chromosome"/>
</dbReference>
<reference evidence="2 3" key="1">
    <citation type="submission" date="2020-08" db="EMBL/GenBank/DDBJ databases">
        <title>Isolation and characterization of novel Chlamydia from Siamese crocodiles (Crocodylus siamensis).</title>
        <authorList>
            <person name="Sariya L."/>
        </authorList>
    </citation>
    <scope>NUCLEOTIDE SEQUENCE [LARGE SCALE GENOMIC DNA]</scope>
    <source>
        <strain evidence="2 3">No. 12</strain>
    </source>
</reference>
<evidence type="ECO:0000313" key="2">
    <source>
        <dbReference type="EMBL" id="QVE49227.1"/>
    </source>
</evidence>
<proteinExistence type="predicted"/>
<dbReference type="RefSeq" id="WP_213241270.1">
    <property type="nucleotide sequence ID" value="NZ_CP060791.1"/>
</dbReference>
<evidence type="ECO:0000256" key="1">
    <source>
        <dbReference type="SAM" id="Phobius"/>
    </source>
</evidence>
<keyword evidence="1" id="KW-0472">Membrane</keyword>
<keyword evidence="1" id="KW-1133">Transmembrane helix</keyword>
<protein>
    <submittedName>
        <fullName evidence="2">Uncharacterized protein</fullName>
    </submittedName>
</protein>
<keyword evidence="3" id="KW-1185">Reference proteome</keyword>
<feature type="transmembrane region" description="Helical" evidence="1">
    <location>
        <begin position="69"/>
        <end position="93"/>
    </location>
</feature>
<dbReference type="EMBL" id="CP060791">
    <property type="protein sequence ID" value="QVE49227.1"/>
    <property type="molecule type" value="Genomic_DNA"/>
</dbReference>